<keyword evidence="1" id="KW-0548">Nucleotidyltransferase</keyword>
<proteinExistence type="inferred from homology"/>
<dbReference type="Proteomes" id="UP000224634">
    <property type="component" value="Unassembled WGS sequence"/>
</dbReference>
<comment type="similarity">
    <text evidence="1">Belongs to the RdRP family.</text>
</comment>
<sequence length="236" mass="26993">MHTQPNYLRHKSILGSVSPSSSSSPSISHPNPSSRASKNGRLPHHSSNPPGNVHLDEEQLAFEVISWSHPLHPANLNIQLLMILQHGGVHRDHLENLIEQEITQFYEELTDIVTHGSSVVCCWWLQMVGYNESATKRKTRRIDGFPASYIEQAIMLLEYGLLPLQLPYLTFLFDSFLKEHLGKLGGFKIWISQSTYAYCIADPYCILKEGEIYTLHFQRSGRNMGIMVRSWTKWMC</sequence>
<keyword evidence="1" id="KW-0696">RNA-directed RNA polymerase</keyword>
<dbReference type="InterPro" id="IPR057596">
    <property type="entry name" value="RDRP_core"/>
</dbReference>
<dbReference type="OrthoDB" id="10055769at2759"/>
<dbReference type="STRING" id="1447883.A0A2B7XXE4"/>
<feature type="domain" description="RDRP core" evidence="3">
    <location>
        <begin position="58"/>
        <end position="214"/>
    </location>
</feature>
<evidence type="ECO:0000256" key="2">
    <source>
        <dbReference type="SAM" id="MobiDB-lite"/>
    </source>
</evidence>
<gene>
    <name evidence="4" type="ORF">AJ80_06155</name>
</gene>
<keyword evidence="5" id="KW-1185">Reference proteome</keyword>
<name>A0A2B7XXE4_POLH7</name>
<feature type="region of interest" description="Disordered" evidence="2">
    <location>
        <begin position="1"/>
        <end position="53"/>
    </location>
</feature>
<accession>A0A2B7XXE4</accession>
<protein>
    <recommendedName>
        <fullName evidence="1">RNA-dependent RNA polymerase</fullName>
        <ecNumber evidence="1">2.7.7.48</ecNumber>
    </recommendedName>
</protein>
<evidence type="ECO:0000259" key="3">
    <source>
        <dbReference type="Pfam" id="PF05183"/>
    </source>
</evidence>
<keyword evidence="1" id="KW-0694">RNA-binding</keyword>
<dbReference type="EC" id="2.7.7.48" evidence="1"/>
<reference evidence="4 5" key="1">
    <citation type="submission" date="2017-10" db="EMBL/GenBank/DDBJ databases">
        <title>Comparative genomics in systemic dimorphic fungi from Ajellomycetaceae.</title>
        <authorList>
            <person name="Munoz J.F."/>
            <person name="Mcewen J.G."/>
            <person name="Clay O.K."/>
            <person name="Cuomo C.A."/>
        </authorList>
    </citation>
    <scope>NUCLEOTIDE SEQUENCE [LARGE SCALE GENOMIC DNA]</scope>
    <source>
        <strain evidence="4 5">UAMH7299</strain>
    </source>
</reference>
<dbReference type="GO" id="GO:0003723">
    <property type="term" value="F:RNA binding"/>
    <property type="evidence" value="ECO:0007669"/>
    <property type="project" value="UniProtKB-KW"/>
</dbReference>
<organism evidence="4 5">
    <name type="scientific">Polytolypa hystricis (strain UAMH7299)</name>
    <dbReference type="NCBI Taxonomy" id="1447883"/>
    <lineage>
        <taxon>Eukaryota</taxon>
        <taxon>Fungi</taxon>
        <taxon>Dikarya</taxon>
        <taxon>Ascomycota</taxon>
        <taxon>Pezizomycotina</taxon>
        <taxon>Eurotiomycetes</taxon>
        <taxon>Eurotiomycetidae</taxon>
        <taxon>Onygenales</taxon>
        <taxon>Onygenales incertae sedis</taxon>
        <taxon>Polytolypa</taxon>
    </lineage>
</organism>
<feature type="compositionally biased region" description="Low complexity" evidence="2">
    <location>
        <begin position="16"/>
        <end position="34"/>
    </location>
</feature>
<comment type="caution">
    <text evidence="4">The sequence shown here is derived from an EMBL/GenBank/DDBJ whole genome shotgun (WGS) entry which is preliminary data.</text>
</comment>
<dbReference type="EMBL" id="PDNA01000099">
    <property type="protein sequence ID" value="PGH13886.1"/>
    <property type="molecule type" value="Genomic_DNA"/>
</dbReference>
<dbReference type="GO" id="GO:0003968">
    <property type="term" value="F:RNA-directed RNA polymerase activity"/>
    <property type="evidence" value="ECO:0007669"/>
    <property type="project" value="UniProtKB-KW"/>
</dbReference>
<evidence type="ECO:0000313" key="5">
    <source>
        <dbReference type="Proteomes" id="UP000224634"/>
    </source>
</evidence>
<dbReference type="AlphaFoldDB" id="A0A2B7XXE4"/>
<keyword evidence="1" id="KW-0808">Transferase</keyword>
<comment type="catalytic activity">
    <reaction evidence="1">
        <text>RNA(n) + a ribonucleoside 5'-triphosphate = RNA(n+1) + diphosphate</text>
        <dbReference type="Rhea" id="RHEA:21248"/>
        <dbReference type="Rhea" id="RHEA-COMP:14527"/>
        <dbReference type="Rhea" id="RHEA-COMP:17342"/>
        <dbReference type="ChEBI" id="CHEBI:33019"/>
        <dbReference type="ChEBI" id="CHEBI:61557"/>
        <dbReference type="ChEBI" id="CHEBI:140395"/>
        <dbReference type="EC" id="2.7.7.48"/>
    </reaction>
</comment>
<evidence type="ECO:0000256" key="1">
    <source>
        <dbReference type="RuleBase" id="RU363098"/>
    </source>
</evidence>
<dbReference type="Pfam" id="PF05183">
    <property type="entry name" value="RdRP"/>
    <property type="match status" value="1"/>
</dbReference>
<evidence type="ECO:0000313" key="4">
    <source>
        <dbReference type="EMBL" id="PGH13886.1"/>
    </source>
</evidence>